<reference evidence="2" key="1">
    <citation type="submission" date="2011-04" db="EMBL/GenBank/DDBJ databases">
        <authorList>
            <person name="Phale P."/>
            <person name="Raju S."/>
            <person name="Paliwal V."/>
            <person name="Purohit H.J."/>
        </authorList>
    </citation>
    <scope>NUCLEOTIDE SEQUENCE</scope>
    <source>
        <strain evidence="2">CSV86</strain>
    </source>
</reference>
<protein>
    <submittedName>
        <fullName evidence="2">Uncharacterized protein</fullName>
    </submittedName>
</protein>
<dbReference type="EMBL" id="AMWJ02000002">
    <property type="protein sequence ID" value="NNJ18043.1"/>
    <property type="molecule type" value="Genomic_DNA"/>
</dbReference>
<organism evidence="2 3">
    <name type="scientific">Pseudomonas bharatica CSV86</name>
    <dbReference type="NCBI Taxonomy" id="1005395"/>
    <lineage>
        <taxon>Bacteria</taxon>
        <taxon>Pseudomonadati</taxon>
        <taxon>Pseudomonadota</taxon>
        <taxon>Gammaproteobacteria</taxon>
        <taxon>Pseudomonadales</taxon>
        <taxon>Pseudomonadaceae</taxon>
        <taxon>Pseudomonas</taxon>
        <taxon>Pseudomonas bharatica</taxon>
    </lineage>
</organism>
<evidence type="ECO:0000313" key="2">
    <source>
        <dbReference type="EMBL" id="NNJ18477.1"/>
    </source>
</evidence>
<comment type="caution">
    <text evidence="2">The sequence shown here is derived from an EMBL/GenBank/DDBJ whole genome shotgun (WGS) entry which is preliminary data.</text>
</comment>
<gene>
    <name evidence="1" type="ORF">CSV86_024125</name>
    <name evidence="2" type="ORF">CSV86_026520</name>
</gene>
<name>A0A7K4ELH5_9PSED</name>
<sequence>MMESAPKEDRFHHVVVAATKNSLEQFPEDAASQFAYAFWYENDAMCESVEKRLNTPGLPPVRKRRLMYLVDRLRRFPCLTPEQASRMKDFVSRWSNLSQDVSRKVSKRAATTNPYDKLAATWGLEENVSHVMNMVLELQTRHFVDEHNLPSGYSKLEKH</sequence>
<reference evidence="2" key="3">
    <citation type="submission" date="2020-04" db="EMBL/GenBank/DDBJ databases">
        <title>Whole genome sequence of a novel Pseudomonas sp CSV86 degrading multiple aromatics.</title>
        <authorList>
            <person name="Phale P.S."/>
            <person name="Mohapatra B."/>
            <person name="Sharma R."/>
        </authorList>
    </citation>
    <scope>NUCLEOTIDE SEQUENCE</scope>
    <source>
        <strain evidence="2">CSV86</strain>
    </source>
</reference>
<accession>A0A7K4ELH5</accession>
<dbReference type="OrthoDB" id="7000092at2"/>
<dbReference type="Proteomes" id="UP000010448">
    <property type="component" value="Unassembled WGS sequence"/>
</dbReference>
<dbReference type="AlphaFoldDB" id="A0A7K4ELH5"/>
<reference evidence="2 3" key="2">
    <citation type="journal article" date="2013" name="Genome Announc.">
        <title>Genome Sequence of Naphthalene-Degrading Soil Bacterium Pseudomonas putida CSV86.</title>
        <authorList>
            <person name="Phale P.S."/>
            <person name="Paliwal V."/>
            <person name="Raju S.C."/>
            <person name="Modak A."/>
            <person name="Purohit H.J."/>
        </authorList>
    </citation>
    <scope>NUCLEOTIDE SEQUENCE [LARGE SCALE GENOMIC DNA]</scope>
    <source>
        <strain evidence="2 3">CSV86</strain>
    </source>
</reference>
<keyword evidence="3" id="KW-1185">Reference proteome</keyword>
<evidence type="ECO:0000313" key="1">
    <source>
        <dbReference type="EMBL" id="NNJ18043.1"/>
    </source>
</evidence>
<evidence type="ECO:0000313" key="3">
    <source>
        <dbReference type="Proteomes" id="UP000010448"/>
    </source>
</evidence>
<dbReference type="RefSeq" id="WP_100228088.1">
    <property type="nucleotide sequence ID" value="NZ_AMWJ02000002.1"/>
</dbReference>
<proteinExistence type="predicted"/>
<dbReference type="EMBL" id="AMWJ02000003">
    <property type="protein sequence ID" value="NNJ18477.1"/>
    <property type="molecule type" value="Genomic_DNA"/>
</dbReference>